<dbReference type="Proteomes" id="UP000317238">
    <property type="component" value="Unassembled WGS sequence"/>
</dbReference>
<evidence type="ECO:0000256" key="2">
    <source>
        <dbReference type="ARBA" id="ARBA00023125"/>
    </source>
</evidence>
<dbReference type="EMBL" id="SJPL01000001">
    <property type="protein sequence ID" value="TWT68053.1"/>
    <property type="molecule type" value="Genomic_DNA"/>
</dbReference>
<evidence type="ECO:0000313" key="4">
    <source>
        <dbReference type="Proteomes" id="UP000317238"/>
    </source>
</evidence>
<dbReference type="PANTHER" id="PTHR30408:SF13">
    <property type="entry name" value="TYPE I RESTRICTION ENZYME HINDI SPECIFICITY SUBUNIT"/>
    <property type="match status" value="1"/>
</dbReference>
<protein>
    <submittedName>
        <fullName evidence="3">EcoKI restriction-modification system protein HsdS</fullName>
    </submittedName>
</protein>
<dbReference type="GO" id="GO:0003677">
    <property type="term" value="F:DNA binding"/>
    <property type="evidence" value="ECO:0007669"/>
    <property type="project" value="UniProtKB-KW"/>
</dbReference>
<dbReference type="PANTHER" id="PTHR30408">
    <property type="entry name" value="TYPE-1 RESTRICTION ENZYME ECOKI SPECIFICITY PROTEIN"/>
    <property type="match status" value="1"/>
</dbReference>
<dbReference type="CDD" id="cd17256">
    <property type="entry name" value="RMtype1_S_EcoJA65PI-TRD1-CR1_like"/>
    <property type="match status" value="1"/>
</dbReference>
<keyword evidence="2" id="KW-0238">DNA-binding</keyword>
<reference evidence="3 4" key="1">
    <citation type="submission" date="2019-02" db="EMBL/GenBank/DDBJ databases">
        <title>Deep-cultivation of Planctomycetes and their phenomic and genomic characterization uncovers novel biology.</title>
        <authorList>
            <person name="Wiegand S."/>
            <person name="Jogler M."/>
            <person name="Boedeker C."/>
            <person name="Pinto D."/>
            <person name="Vollmers J."/>
            <person name="Rivas-Marin E."/>
            <person name="Kohn T."/>
            <person name="Peeters S.H."/>
            <person name="Heuer A."/>
            <person name="Rast P."/>
            <person name="Oberbeckmann S."/>
            <person name="Bunk B."/>
            <person name="Jeske O."/>
            <person name="Meyerdierks A."/>
            <person name="Storesund J.E."/>
            <person name="Kallscheuer N."/>
            <person name="Luecker S."/>
            <person name="Lage O.M."/>
            <person name="Pohl T."/>
            <person name="Merkel B.J."/>
            <person name="Hornburger P."/>
            <person name="Mueller R.-W."/>
            <person name="Bruemmer F."/>
            <person name="Labrenz M."/>
            <person name="Spormann A.M."/>
            <person name="Op Den Camp H."/>
            <person name="Overmann J."/>
            <person name="Amann R."/>
            <person name="Jetten M.S.M."/>
            <person name="Mascher T."/>
            <person name="Medema M.H."/>
            <person name="Devos D.P."/>
            <person name="Kaster A.-K."/>
            <person name="Ovreas L."/>
            <person name="Rohde M."/>
            <person name="Galperin M.Y."/>
            <person name="Jogler C."/>
        </authorList>
    </citation>
    <scope>NUCLEOTIDE SEQUENCE [LARGE SCALE GENOMIC DNA]</scope>
    <source>
        <strain evidence="3 4">Pan14r</strain>
    </source>
</reference>
<dbReference type="AlphaFoldDB" id="A0A5C5Y0D4"/>
<sequence length="454" mass="50407">MESDLRATWELCGGTAPAEWRFTTIESLLEDSRNALAVGVMYPGKNTAEGVPLVKVSDVKNGRVLGEPDFLISVKKDDEYRRTRLSGNELLITLVGNPGDCALVSEEMADWNVARAIAVVRLENPELRRWVRLALLSHPAQQFMNSRFNTTVQRTLNLKDIREVVVPIPPDNVREGITELASIIDDKIDLNRRMNETLESMARALFKSWFVDFDPVIDNALAAGHSIPEPLAARAETRRALGPARKPLPENIRSLFPATFAFDEEMGWIPEGWKGISLGDAADLAWGDTNTTKKSYVEVGYRAYSAKGPDGFLPHFDFDRVGVVVSAIGANSGFTWLARGKWSCIKNTIRFWATHAELSTEYLFYATKGNDVWPLRGSAQPFISQTDARNIQVLLPSSGTALRFGEIASLFYDKIDCHTASINALVALRDTLLPKLLSGELRIREAEKLVADSV</sequence>
<accession>A0A5C5Y0D4</accession>
<dbReference type="RefSeq" id="WP_231598378.1">
    <property type="nucleotide sequence ID" value="NZ_SJPL01000001.1"/>
</dbReference>
<dbReference type="GO" id="GO:0009307">
    <property type="term" value="P:DNA restriction-modification system"/>
    <property type="evidence" value="ECO:0007669"/>
    <property type="project" value="UniProtKB-KW"/>
</dbReference>
<keyword evidence="4" id="KW-1185">Reference proteome</keyword>
<comment type="caution">
    <text evidence="3">The sequence shown here is derived from an EMBL/GenBank/DDBJ whole genome shotgun (WGS) entry which is preliminary data.</text>
</comment>
<evidence type="ECO:0000256" key="1">
    <source>
        <dbReference type="ARBA" id="ARBA00022747"/>
    </source>
</evidence>
<evidence type="ECO:0000313" key="3">
    <source>
        <dbReference type="EMBL" id="TWT68053.1"/>
    </source>
</evidence>
<dbReference type="InterPro" id="IPR044946">
    <property type="entry name" value="Restrct_endonuc_typeI_TRD_sf"/>
</dbReference>
<proteinExistence type="predicted"/>
<dbReference type="SUPFAM" id="SSF116734">
    <property type="entry name" value="DNA methylase specificity domain"/>
    <property type="match status" value="2"/>
</dbReference>
<name>A0A5C5Y0D4_9PLAN</name>
<organism evidence="3 4">
    <name type="scientific">Crateriforma conspicua</name>
    <dbReference type="NCBI Taxonomy" id="2527996"/>
    <lineage>
        <taxon>Bacteria</taxon>
        <taxon>Pseudomonadati</taxon>
        <taxon>Planctomycetota</taxon>
        <taxon>Planctomycetia</taxon>
        <taxon>Planctomycetales</taxon>
        <taxon>Planctomycetaceae</taxon>
        <taxon>Crateriforma</taxon>
    </lineage>
</organism>
<dbReference type="InterPro" id="IPR052021">
    <property type="entry name" value="Type-I_RS_S_subunit"/>
</dbReference>
<dbReference type="Gene3D" id="3.90.220.20">
    <property type="entry name" value="DNA methylase specificity domains"/>
    <property type="match status" value="2"/>
</dbReference>
<gene>
    <name evidence="3" type="ORF">Pan14r_02910</name>
</gene>
<keyword evidence="1" id="KW-0680">Restriction system</keyword>